<dbReference type="Gene3D" id="1.10.340.30">
    <property type="entry name" value="Hypothetical protein, domain 2"/>
    <property type="match status" value="1"/>
</dbReference>
<evidence type="ECO:0000313" key="2">
    <source>
        <dbReference type="EMBL" id="KAF2009476.1"/>
    </source>
</evidence>
<feature type="compositionally biased region" description="Low complexity" evidence="1">
    <location>
        <begin position="186"/>
        <end position="200"/>
    </location>
</feature>
<dbReference type="OrthoDB" id="10265068at2759"/>
<dbReference type="GO" id="GO:0006281">
    <property type="term" value="P:DNA repair"/>
    <property type="evidence" value="ECO:0007669"/>
    <property type="project" value="InterPro"/>
</dbReference>
<keyword evidence="3" id="KW-1185">Reference proteome</keyword>
<dbReference type="AlphaFoldDB" id="A0A6A5X9A8"/>
<dbReference type="RefSeq" id="XP_033377815.1">
    <property type="nucleotide sequence ID" value="XM_033534603.1"/>
</dbReference>
<feature type="compositionally biased region" description="Low complexity" evidence="1">
    <location>
        <begin position="225"/>
        <end position="238"/>
    </location>
</feature>
<proteinExistence type="predicted"/>
<organism evidence="2 3">
    <name type="scientific">Aaosphaeria arxii CBS 175.79</name>
    <dbReference type="NCBI Taxonomy" id="1450172"/>
    <lineage>
        <taxon>Eukaryota</taxon>
        <taxon>Fungi</taxon>
        <taxon>Dikarya</taxon>
        <taxon>Ascomycota</taxon>
        <taxon>Pezizomycotina</taxon>
        <taxon>Dothideomycetes</taxon>
        <taxon>Pleosporomycetidae</taxon>
        <taxon>Pleosporales</taxon>
        <taxon>Pleosporales incertae sedis</taxon>
        <taxon>Aaosphaeria</taxon>
    </lineage>
</organism>
<evidence type="ECO:0000256" key="1">
    <source>
        <dbReference type="SAM" id="MobiDB-lite"/>
    </source>
</evidence>
<evidence type="ECO:0008006" key="4">
    <source>
        <dbReference type="Google" id="ProtNLM"/>
    </source>
</evidence>
<name>A0A6A5X9A8_9PLEO</name>
<dbReference type="Proteomes" id="UP000799778">
    <property type="component" value="Unassembled WGS sequence"/>
</dbReference>
<dbReference type="InterPro" id="IPR011257">
    <property type="entry name" value="DNA_glycosylase"/>
</dbReference>
<protein>
    <recommendedName>
        <fullName evidence="4">Fungal N-terminal domain-containing protein</fullName>
    </recommendedName>
</protein>
<feature type="region of interest" description="Disordered" evidence="1">
    <location>
        <begin position="219"/>
        <end position="276"/>
    </location>
</feature>
<sequence length="429" mass="48053">MEAAAAVVSFVGLAGPVAQSLKFLYDFSTDMKDCPKDIREMKTDLELVEDLITQVIRQCNNRDAHLRESAALARAIGHAQESVQDLKKELTAYVMDGKRQRFRFAARVSQTKKLRASLDRTKTIMFEFKNQLQSDLLYDIRDTNQEVLRTVEKTNRDLEKYDRSVHEKIAQQPEAQAKPSNDSQDSVEPPVQPESQPSSEGLTDIEVVARKLEHITDLLTETRISPSPSSVPSTPAFSREVSDVSVMTSSQETTASSIESSRSIPRSSFASQSAKQESSISEHPLLQFKDNQFQFLVAIIFTQRTTKQKLACQRASECLADYPTPAALSNASPEALSQYFGGIGLQNIKPPQLIKLAQAYINDPPRQGRLRSKGKSPQSEISHLPQIGTLSIQAWQVYYCERTDIETQDKALLEYMEHLKSGAGANRYY</sequence>
<dbReference type="GO" id="GO:0003824">
    <property type="term" value="F:catalytic activity"/>
    <property type="evidence" value="ECO:0007669"/>
    <property type="project" value="InterPro"/>
</dbReference>
<evidence type="ECO:0000313" key="3">
    <source>
        <dbReference type="Proteomes" id="UP000799778"/>
    </source>
</evidence>
<reference evidence="2" key="1">
    <citation type="journal article" date="2020" name="Stud. Mycol.">
        <title>101 Dothideomycetes genomes: a test case for predicting lifestyles and emergence of pathogens.</title>
        <authorList>
            <person name="Haridas S."/>
            <person name="Albert R."/>
            <person name="Binder M."/>
            <person name="Bloem J."/>
            <person name="Labutti K."/>
            <person name="Salamov A."/>
            <person name="Andreopoulos B."/>
            <person name="Baker S."/>
            <person name="Barry K."/>
            <person name="Bills G."/>
            <person name="Bluhm B."/>
            <person name="Cannon C."/>
            <person name="Castanera R."/>
            <person name="Culley D."/>
            <person name="Daum C."/>
            <person name="Ezra D."/>
            <person name="Gonzalez J."/>
            <person name="Henrissat B."/>
            <person name="Kuo A."/>
            <person name="Liang C."/>
            <person name="Lipzen A."/>
            <person name="Lutzoni F."/>
            <person name="Magnuson J."/>
            <person name="Mondo S."/>
            <person name="Nolan M."/>
            <person name="Ohm R."/>
            <person name="Pangilinan J."/>
            <person name="Park H.-J."/>
            <person name="Ramirez L."/>
            <person name="Alfaro M."/>
            <person name="Sun H."/>
            <person name="Tritt A."/>
            <person name="Yoshinaga Y."/>
            <person name="Zwiers L.-H."/>
            <person name="Turgeon B."/>
            <person name="Goodwin S."/>
            <person name="Spatafora J."/>
            <person name="Crous P."/>
            <person name="Grigoriev I."/>
        </authorList>
    </citation>
    <scope>NUCLEOTIDE SEQUENCE</scope>
    <source>
        <strain evidence="2">CBS 175.79</strain>
    </source>
</reference>
<accession>A0A6A5X9A8</accession>
<gene>
    <name evidence="2" type="ORF">BU24DRAFT_75679</name>
</gene>
<dbReference type="EMBL" id="ML978078">
    <property type="protein sequence ID" value="KAF2009476.1"/>
    <property type="molecule type" value="Genomic_DNA"/>
</dbReference>
<dbReference type="GeneID" id="54292000"/>
<feature type="compositionally biased region" description="Low complexity" evidence="1">
    <location>
        <begin position="252"/>
        <end position="273"/>
    </location>
</feature>
<feature type="region of interest" description="Disordered" evidence="1">
    <location>
        <begin position="170"/>
        <end position="203"/>
    </location>
</feature>
<dbReference type="SUPFAM" id="SSF48150">
    <property type="entry name" value="DNA-glycosylase"/>
    <property type="match status" value="1"/>
</dbReference>